<dbReference type="EMBL" id="LT670818">
    <property type="protein sequence ID" value="SHG88295.1"/>
    <property type="molecule type" value="Genomic_DNA"/>
</dbReference>
<evidence type="ECO:0000256" key="1">
    <source>
        <dbReference type="SAM" id="MobiDB-lite"/>
    </source>
</evidence>
<accession>A0A1M5NFQ4</accession>
<gene>
    <name evidence="3" type="ORF">SAMN05444169_4626</name>
</gene>
<keyword evidence="2" id="KW-0812">Transmembrane</keyword>
<dbReference type="AlphaFoldDB" id="A0A1M5NFQ4"/>
<evidence type="ECO:0000313" key="4">
    <source>
        <dbReference type="Proteomes" id="UP000190675"/>
    </source>
</evidence>
<feature type="region of interest" description="Disordered" evidence="1">
    <location>
        <begin position="144"/>
        <end position="165"/>
    </location>
</feature>
<dbReference type="RefSeq" id="WP_244567533.1">
    <property type="nucleotide sequence ID" value="NZ_LT670818.1"/>
</dbReference>
<keyword evidence="2" id="KW-1133">Transmembrane helix</keyword>
<proteinExistence type="predicted"/>
<organism evidence="3 4">
    <name type="scientific">Bradyrhizobium erythrophlei</name>
    <dbReference type="NCBI Taxonomy" id="1437360"/>
    <lineage>
        <taxon>Bacteria</taxon>
        <taxon>Pseudomonadati</taxon>
        <taxon>Pseudomonadota</taxon>
        <taxon>Alphaproteobacteria</taxon>
        <taxon>Hyphomicrobiales</taxon>
        <taxon>Nitrobacteraceae</taxon>
        <taxon>Bradyrhizobium</taxon>
    </lineage>
</organism>
<reference evidence="3 4" key="1">
    <citation type="submission" date="2016-11" db="EMBL/GenBank/DDBJ databases">
        <authorList>
            <person name="Jaros S."/>
            <person name="Januszkiewicz K."/>
            <person name="Wedrychowicz H."/>
        </authorList>
    </citation>
    <scope>NUCLEOTIDE SEQUENCE [LARGE SCALE GENOMIC DNA]</scope>
    <source>
        <strain evidence="3 4">GAS242</strain>
    </source>
</reference>
<sequence>MHELLSGDAEKRLVISIGLVLALLALPVGWLAFQGSQPPSARDFEECVEQVEVKSPDNDQRRALSTACNARFAGRRKPGGGYTYYDFMQNRNFDIAGPNPTADERKQIDREYMGFLDAQRREAISAELAKKQNERLQADLEGARQPLGPPMILLPRKRPLDRSKSGRCEEASLSCSWEKFSAAVKNAFASSPKAKP</sequence>
<dbReference type="Proteomes" id="UP000190675">
    <property type="component" value="Chromosome I"/>
</dbReference>
<feature type="transmembrane region" description="Helical" evidence="2">
    <location>
        <begin position="12"/>
        <end position="33"/>
    </location>
</feature>
<protein>
    <submittedName>
        <fullName evidence="3">Uncharacterized protein</fullName>
    </submittedName>
</protein>
<name>A0A1M5NFQ4_9BRAD</name>
<evidence type="ECO:0000313" key="3">
    <source>
        <dbReference type="EMBL" id="SHG88295.1"/>
    </source>
</evidence>
<evidence type="ECO:0000256" key="2">
    <source>
        <dbReference type="SAM" id="Phobius"/>
    </source>
</evidence>
<keyword evidence="2" id="KW-0472">Membrane</keyword>